<dbReference type="Proteomes" id="UP000614216">
    <property type="component" value="Unassembled WGS sequence"/>
</dbReference>
<reference evidence="1" key="1">
    <citation type="submission" date="2021-01" db="EMBL/GenBank/DDBJ databases">
        <title>Fulvivirga kasyanovii gen. nov., sp nov., a novel member of the phylum Bacteroidetes isolated from seawater in a mussel farm.</title>
        <authorList>
            <person name="Zhao L.-H."/>
            <person name="Wang Z.-J."/>
        </authorList>
    </citation>
    <scope>NUCLEOTIDE SEQUENCE</scope>
    <source>
        <strain evidence="1">29W222</strain>
    </source>
</reference>
<name>A0A937FZX4_9BACT</name>
<keyword evidence="2" id="KW-1185">Reference proteome</keyword>
<sequence length="130" mass="14936">MKVFFEEDYAKVSYDSNNSIIIYEWLVPPTETEFKYGCEQMIRALAHFKTGKVVVDTREQGTVANHLLEWMTTDWIAKAVAAGYSHGAIILPTDVFTQLSVDEIMDTVSKKVISRNFDNMEHALDWILKQ</sequence>
<evidence type="ECO:0000313" key="2">
    <source>
        <dbReference type="Proteomes" id="UP000614216"/>
    </source>
</evidence>
<gene>
    <name evidence="1" type="ORF">JMN32_14045</name>
</gene>
<protein>
    <recommendedName>
        <fullName evidence="3">STAS/SEC14 domain-containing protein</fullName>
    </recommendedName>
</protein>
<dbReference type="AlphaFoldDB" id="A0A937FZX4"/>
<comment type="caution">
    <text evidence="1">The sequence shown here is derived from an EMBL/GenBank/DDBJ whole genome shotgun (WGS) entry which is preliminary data.</text>
</comment>
<organism evidence="1 2">
    <name type="scientific">Fulvivirga marina</name>
    <dbReference type="NCBI Taxonomy" id="2494733"/>
    <lineage>
        <taxon>Bacteria</taxon>
        <taxon>Pseudomonadati</taxon>
        <taxon>Bacteroidota</taxon>
        <taxon>Cytophagia</taxon>
        <taxon>Cytophagales</taxon>
        <taxon>Fulvivirgaceae</taxon>
        <taxon>Fulvivirga</taxon>
    </lineage>
</organism>
<accession>A0A937FZX4</accession>
<dbReference type="EMBL" id="JAEUGD010000043">
    <property type="protein sequence ID" value="MBL6447435.1"/>
    <property type="molecule type" value="Genomic_DNA"/>
</dbReference>
<evidence type="ECO:0000313" key="1">
    <source>
        <dbReference type="EMBL" id="MBL6447435.1"/>
    </source>
</evidence>
<evidence type="ECO:0008006" key="3">
    <source>
        <dbReference type="Google" id="ProtNLM"/>
    </source>
</evidence>
<proteinExistence type="predicted"/>
<dbReference type="RefSeq" id="WP_202856972.1">
    <property type="nucleotide sequence ID" value="NZ_JAEUGD010000043.1"/>
</dbReference>